<evidence type="ECO:0000313" key="4">
    <source>
        <dbReference type="RefSeq" id="XP_033581344.1"/>
    </source>
</evidence>
<dbReference type="GO" id="GO:0003735">
    <property type="term" value="F:structural constituent of ribosome"/>
    <property type="evidence" value="ECO:0007669"/>
    <property type="project" value="InterPro"/>
</dbReference>
<dbReference type="PANTHER" id="PTHR39150:SF1">
    <property type="entry name" value="LARGE RIBOSOMAL SUBUNIT PROTEIN ML40"/>
    <property type="match status" value="1"/>
</dbReference>
<evidence type="ECO:0000256" key="1">
    <source>
        <dbReference type="SAM" id="MobiDB-lite"/>
    </source>
</evidence>
<reference evidence="4" key="2">
    <citation type="submission" date="2020-04" db="EMBL/GenBank/DDBJ databases">
        <authorList>
            <consortium name="NCBI Genome Project"/>
        </authorList>
    </citation>
    <scope>NUCLEOTIDE SEQUENCE</scope>
    <source>
        <strain evidence="4">CBS 304.34</strain>
    </source>
</reference>
<protein>
    <submittedName>
        <fullName evidence="2 4">Uncharacterized protein</fullName>
    </submittedName>
</protein>
<dbReference type="InterPro" id="IPR042831">
    <property type="entry name" value="Ribosomal_mL40_fung"/>
</dbReference>
<dbReference type="Gene3D" id="6.10.250.3440">
    <property type="match status" value="1"/>
</dbReference>
<dbReference type="PANTHER" id="PTHR39150">
    <property type="entry name" value="54S RIBOSOMAL PROTEIN L28, MITOCHONDRIAL"/>
    <property type="match status" value="1"/>
</dbReference>
<sequence length="182" mass="20818">MPPSRSLFPFRPTFRPTSTSQLPQTCLLRKTFTPTSVSTLPHKPAPFSSSSKLLARKGKGDKSDPRITSIRYHLSHALTPRPLRLSRLRALRHWTIHRAWQLHRSKQRAAAELSLEKQYASMRAACEALRLIDENGMTGRNVGRLYRAAMDKTGVWDGVPIEYARCQTDFPAREGWNHGWTR</sequence>
<accession>A0A6A6Z053</accession>
<proteinExistence type="predicted"/>
<dbReference type="AlphaFoldDB" id="A0A6A6Z053"/>
<gene>
    <name evidence="2 4" type="ORF">BDZ99DRAFT_437293</name>
</gene>
<dbReference type="RefSeq" id="XP_033581344.1">
    <property type="nucleotide sequence ID" value="XM_033717577.1"/>
</dbReference>
<reference evidence="2 4" key="1">
    <citation type="journal article" date="2020" name="Stud. Mycol.">
        <title>101 Dothideomycetes genomes: a test case for predicting lifestyles and emergence of pathogens.</title>
        <authorList>
            <person name="Haridas S."/>
            <person name="Albert R."/>
            <person name="Binder M."/>
            <person name="Bloem J."/>
            <person name="Labutti K."/>
            <person name="Salamov A."/>
            <person name="Andreopoulos B."/>
            <person name="Baker S."/>
            <person name="Barry K."/>
            <person name="Bills G."/>
            <person name="Bluhm B."/>
            <person name="Cannon C."/>
            <person name="Castanera R."/>
            <person name="Culley D."/>
            <person name="Daum C."/>
            <person name="Ezra D."/>
            <person name="Gonzalez J."/>
            <person name="Henrissat B."/>
            <person name="Kuo A."/>
            <person name="Liang C."/>
            <person name="Lipzen A."/>
            <person name="Lutzoni F."/>
            <person name="Magnuson J."/>
            <person name="Mondo S."/>
            <person name="Nolan M."/>
            <person name="Ohm R."/>
            <person name="Pangilinan J."/>
            <person name="Park H.-J."/>
            <person name="Ramirez L."/>
            <person name="Alfaro M."/>
            <person name="Sun H."/>
            <person name="Tritt A."/>
            <person name="Yoshinaga Y."/>
            <person name="Zwiers L.-H."/>
            <person name="Turgeon B."/>
            <person name="Goodwin S."/>
            <person name="Spatafora J."/>
            <person name="Crous P."/>
            <person name="Grigoriev I."/>
        </authorList>
    </citation>
    <scope>NUCLEOTIDE SEQUENCE</scope>
    <source>
        <strain evidence="2 4">CBS 304.34</strain>
    </source>
</reference>
<organism evidence="2">
    <name type="scientific">Mytilinidion resinicola</name>
    <dbReference type="NCBI Taxonomy" id="574789"/>
    <lineage>
        <taxon>Eukaryota</taxon>
        <taxon>Fungi</taxon>
        <taxon>Dikarya</taxon>
        <taxon>Ascomycota</taxon>
        <taxon>Pezizomycotina</taxon>
        <taxon>Dothideomycetes</taxon>
        <taxon>Pleosporomycetidae</taxon>
        <taxon>Mytilinidiales</taxon>
        <taxon>Mytilinidiaceae</taxon>
        <taxon>Mytilinidion</taxon>
    </lineage>
</organism>
<name>A0A6A6Z053_9PEZI</name>
<feature type="region of interest" description="Disordered" evidence="1">
    <location>
        <begin position="1"/>
        <end position="21"/>
    </location>
</feature>
<keyword evidence="3" id="KW-1185">Reference proteome</keyword>
<dbReference type="GO" id="GO:0032543">
    <property type="term" value="P:mitochondrial translation"/>
    <property type="evidence" value="ECO:0007669"/>
    <property type="project" value="InterPro"/>
</dbReference>
<dbReference type="GO" id="GO:0005739">
    <property type="term" value="C:mitochondrion"/>
    <property type="evidence" value="ECO:0007669"/>
    <property type="project" value="GOC"/>
</dbReference>
<dbReference type="OrthoDB" id="2098203at2759"/>
<evidence type="ECO:0000313" key="3">
    <source>
        <dbReference type="Proteomes" id="UP000504636"/>
    </source>
</evidence>
<dbReference type="GeneID" id="54458470"/>
<dbReference type="Proteomes" id="UP000504636">
    <property type="component" value="Unplaced"/>
</dbReference>
<dbReference type="EMBL" id="MU003695">
    <property type="protein sequence ID" value="KAF2814380.1"/>
    <property type="molecule type" value="Genomic_DNA"/>
</dbReference>
<feature type="region of interest" description="Disordered" evidence="1">
    <location>
        <begin position="38"/>
        <end position="66"/>
    </location>
</feature>
<evidence type="ECO:0000313" key="2">
    <source>
        <dbReference type="EMBL" id="KAF2814380.1"/>
    </source>
</evidence>
<reference evidence="4" key="3">
    <citation type="submission" date="2025-04" db="UniProtKB">
        <authorList>
            <consortium name="RefSeq"/>
        </authorList>
    </citation>
    <scope>IDENTIFICATION</scope>
    <source>
        <strain evidence="4">CBS 304.34</strain>
    </source>
</reference>